<keyword evidence="3" id="KW-1185">Reference proteome</keyword>
<accession>A0A6I4SX86</accession>
<dbReference type="Proteomes" id="UP000433652">
    <property type="component" value="Unassembled WGS sequence"/>
</dbReference>
<dbReference type="InterPro" id="IPR032710">
    <property type="entry name" value="NTF2-like_dom_sf"/>
</dbReference>
<name>A0A6I4SX86_9SPHN</name>
<dbReference type="EMBL" id="WTYM01000038">
    <property type="protein sequence ID" value="MXO59740.1"/>
    <property type="molecule type" value="Genomic_DNA"/>
</dbReference>
<proteinExistence type="predicted"/>
<evidence type="ECO:0000313" key="2">
    <source>
        <dbReference type="EMBL" id="MXO59740.1"/>
    </source>
</evidence>
<dbReference type="RefSeq" id="WP_159794466.1">
    <property type="nucleotide sequence ID" value="NZ_WTYM01000038.1"/>
</dbReference>
<feature type="chain" id="PRO_5026191865" description="DUF4440 domain-containing protein" evidence="1">
    <location>
        <begin position="22"/>
        <end position="228"/>
    </location>
</feature>
<gene>
    <name evidence="2" type="ORF">GRI89_09335</name>
</gene>
<organism evidence="2 3">
    <name type="scientific">Croceibacterium salegens</name>
    <dbReference type="NCBI Taxonomy" id="1737568"/>
    <lineage>
        <taxon>Bacteria</taxon>
        <taxon>Pseudomonadati</taxon>
        <taxon>Pseudomonadota</taxon>
        <taxon>Alphaproteobacteria</taxon>
        <taxon>Sphingomonadales</taxon>
        <taxon>Erythrobacteraceae</taxon>
        <taxon>Croceibacterium</taxon>
    </lineage>
</organism>
<dbReference type="OrthoDB" id="7201546at2"/>
<comment type="caution">
    <text evidence="2">The sequence shown here is derived from an EMBL/GenBank/DDBJ whole genome shotgun (WGS) entry which is preliminary data.</text>
</comment>
<feature type="signal peptide" evidence="1">
    <location>
        <begin position="1"/>
        <end position="21"/>
    </location>
</feature>
<evidence type="ECO:0000313" key="3">
    <source>
        <dbReference type="Proteomes" id="UP000433652"/>
    </source>
</evidence>
<protein>
    <recommendedName>
        <fullName evidence="4">DUF4440 domain-containing protein</fullName>
    </recommendedName>
</protein>
<sequence length="228" mass="25150">MRRIAALALLAGACACIGAPAWCGSGGRSRDLRPVANPSEVIATELAFARLAQEKGQWAAFREYADKDAQMFVPQPVEANNWLKSQEEPAQAVTWQPHAVWSSCDGEYAITEGAWQRPSGTGWFSTVWKRQRNGEYKWVLDQGGNGDAPIPAGEFIKAEVGSCENKDAITAPTLSVPTGDTKMIYGESTDKTLRWITRVEADGSRYYAFEYWDGQQMQRPIAENVPAE</sequence>
<dbReference type="SUPFAM" id="SSF54427">
    <property type="entry name" value="NTF2-like"/>
    <property type="match status" value="1"/>
</dbReference>
<dbReference type="PROSITE" id="PS51257">
    <property type="entry name" value="PROKAR_LIPOPROTEIN"/>
    <property type="match status" value="1"/>
</dbReference>
<keyword evidence="1" id="KW-0732">Signal</keyword>
<dbReference type="AlphaFoldDB" id="A0A6I4SX86"/>
<evidence type="ECO:0000256" key="1">
    <source>
        <dbReference type="SAM" id="SignalP"/>
    </source>
</evidence>
<evidence type="ECO:0008006" key="4">
    <source>
        <dbReference type="Google" id="ProtNLM"/>
    </source>
</evidence>
<reference evidence="2 3" key="1">
    <citation type="submission" date="2019-12" db="EMBL/GenBank/DDBJ databases">
        <title>Genomic-based taxomic classification of the family Erythrobacteraceae.</title>
        <authorList>
            <person name="Xu L."/>
        </authorList>
    </citation>
    <scope>NUCLEOTIDE SEQUENCE [LARGE SCALE GENOMIC DNA]</scope>
    <source>
        <strain evidence="2 3">MCCC 1K01500</strain>
    </source>
</reference>